<dbReference type="Proteomes" id="UP000250266">
    <property type="component" value="Unassembled WGS sequence"/>
</dbReference>
<feature type="region of interest" description="Disordered" evidence="1">
    <location>
        <begin position="153"/>
        <end position="173"/>
    </location>
</feature>
<name>A0A8E2EHG6_9PEZI</name>
<dbReference type="AlphaFoldDB" id="A0A8E2EHG6"/>
<reference evidence="2 3" key="1">
    <citation type="journal article" date="2016" name="Nat. Commun.">
        <title>Ectomycorrhizal ecology is imprinted in the genome of the dominant symbiotic fungus Cenococcum geophilum.</title>
        <authorList>
            <consortium name="DOE Joint Genome Institute"/>
            <person name="Peter M."/>
            <person name="Kohler A."/>
            <person name="Ohm R.A."/>
            <person name="Kuo A."/>
            <person name="Krutzmann J."/>
            <person name="Morin E."/>
            <person name="Arend M."/>
            <person name="Barry K.W."/>
            <person name="Binder M."/>
            <person name="Choi C."/>
            <person name="Clum A."/>
            <person name="Copeland A."/>
            <person name="Grisel N."/>
            <person name="Haridas S."/>
            <person name="Kipfer T."/>
            <person name="LaButti K."/>
            <person name="Lindquist E."/>
            <person name="Lipzen A."/>
            <person name="Maire R."/>
            <person name="Meier B."/>
            <person name="Mihaltcheva S."/>
            <person name="Molinier V."/>
            <person name="Murat C."/>
            <person name="Poggeler S."/>
            <person name="Quandt C.A."/>
            <person name="Sperisen C."/>
            <person name="Tritt A."/>
            <person name="Tisserant E."/>
            <person name="Crous P.W."/>
            <person name="Henrissat B."/>
            <person name="Nehls U."/>
            <person name="Egli S."/>
            <person name="Spatafora J.W."/>
            <person name="Grigoriev I.V."/>
            <person name="Martin F.M."/>
        </authorList>
    </citation>
    <scope>NUCLEOTIDE SEQUENCE [LARGE SCALE GENOMIC DNA]</scope>
    <source>
        <strain evidence="2 3">CBS 459.81</strain>
    </source>
</reference>
<proteinExistence type="predicted"/>
<dbReference type="OrthoDB" id="4502478at2759"/>
<organism evidence="2 3">
    <name type="scientific">Lepidopterella palustris CBS 459.81</name>
    <dbReference type="NCBI Taxonomy" id="1314670"/>
    <lineage>
        <taxon>Eukaryota</taxon>
        <taxon>Fungi</taxon>
        <taxon>Dikarya</taxon>
        <taxon>Ascomycota</taxon>
        <taxon>Pezizomycotina</taxon>
        <taxon>Dothideomycetes</taxon>
        <taxon>Pleosporomycetidae</taxon>
        <taxon>Mytilinidiales</taxon>
        <taxon>Argynnaceae</taxon>
        <taxon>Lepidopterella</taxon>
    </lineage>
</organism>
<dbReference type="EMBL" id="KV744845">
    <property type="protein sequence ID" value="OCK84076.1"/>
    <property type="molecule type" value="Genomic_DNA"/>
</dbReference>
<protein>
    <submittedName>
        <fullName evidence="2">Uncharacterized protein</fullName>
    </submittedName>
</protein>
<evidence type="ECO:0000313" key="3">
    <source>
        <dbReference type="Proteomes" id="UP000250266"/>
    </source>
</evidence>
<keyword evidence="3" id="KW-1185">Reference proteome</keyword>
<sequence>MASRQLPMSADKRLLFEKLGLSEHNVQHRALYDRMREEASAGRDRLSLSRDNLVENIRKDPSVQPPFAWDNLSETARHKEILNIYRNASPQTRRYYDVGAWRDGPNEENWVVKWCLWHVFRYRDNRNRARANGAVHGGVQSTYYNGYTVGGHGSVHNQPREGNGFWDPIRDDR</sequence>
<gene>
    <name evidence="2" type="ORF">K432DRAFT_378914</name>
</gene>
<evidence type="ECO:0000313" key="2">
    <source>
        <dbReference type="EMBL" id="OCK84076.1"/>
    </source>
</evidence>
<accession>A0A8E2EHG6</accession>
<evidence type="ECO:0000256" key="1">
    <source>
        <dbReference type="SAM" id="MobiDB-lite"/>
    </source>
</evidence>